<dbReference type="PANTHER" id="PTHR15570">
    <property type="entry name" value="G0/G1 SWITCH PROTEIN 2"/>
    <property type="match status" value="1"/>
</dbReference>
<dbReference type="Pfam" id="PF15103">
    <property type="entry name" value="G0-G1_switch_2"/>
    <property type="match status" value="1"/>
</dbReference>
<evidence type="ECO:0000313" key="2">
    <source>
        <dbReference type="Proteomes" id="UP000472263"/>
    </source>
</evidence>
<organism evidence="1 2">
    <name type="scientific">Myripristis murdjan</name>
    <name type="common">pinecone soldierfish</name>
    <dbReference type="NCBI Taxonomy" id="586833"/>
    <lineage>
        <taxon>Eukaryota</taxon>
        <taxon>Metazoa</taxon>
        <taxon>Chordata</taxon>
        <taxon>Craniata</taxon>
        <taxon>Vertebrata</taxon>
        <taxon>Euteleostomi</taxon>
        <taxon>Actinopterygii</taxon>
        <taxon>Neopterygii</taxon>
        <taxon>Teleostei</taxon>
        <taxon>Neoteleostei</taxon>
        <taxon>Acanthomorphata</taxon>
        <taxon>Holocentriformes</taxon>
        <taxon>Holocentridae</taxon>
        <taxon>Myripristis</taxon>
    </lineage>
</organism>
<accession>A0A667Y1T2</accession>
<dbReference type="GeneTree" id="ENSGT00940000171293"/>
<reference evidence="1" key="2">
    <citation type="submission" date="2025-08" db="UniProtKB">
        <authorList>
            <consortium name="Ensembl"/>
        </authorList>
    </citation>
    <scope>IDENTIFICATION</scope>
</reference>
<dbReference type="InParanoid" id="A0A667Y1T2"/>
<name>A0A667Y1T2_9TELE</name>
<proteinExistence type="predicted"/>
<dbReference type="AlphaFoldDB" id="A0A667Y1T2"/>
<dbReference type="Proteomes" id="UP000472263">
    <property type="component" value="Chromosome 5"/>
</dbReference>
<dbReference type="Ensembl" id="ENSMMDT00005024366.1">
    <property type="protein sequence ID" value="ENSMMDP00005023855.1"/>
    <property type="gene ID" value="ENSMMDG00005011493.1"/>
</dbReference>
<keyword evidence="2" id="KW-1185">Reference proteome</keyword>
<dbReference type="InterPro" id="IPR016821">
    <property type="entry name" value="G0S2"/>
</dbReference>
<reference evidence="1" key="1">
    <citation type="submission" date="2019-06" db="EMBL/GenBank/DDBJ databases">
        <authorList>
            <consortium name="Wellcome Sanger Institute Data Sharing"/>
        </authorList>
    </citation>
    <scope>NUCLEOTIDE SEQUENCE [LARGE SCALE GENOMIC DNA]</scope>
</reference>
<reference evidence="1" key="3">
    <citation type="submission" date="2025-09" db="UniProtKB">
        <authorList>
            <consortium name="Ensembl"/>
        </authorList>
    </citation>
    <scope>IDENTIFICATION</scope>
</reference>
<dbReference type="PANTHER" id="PTHR15570:SF2">
    <property type="entry name" value="G0_G1 SWITCH PROTEIN 2"/>
    <property type="match status" value="1"/>
</dbReference>
<protein>
    <submittedName>
        <fullName evidence="1">Uncharacterized protein</fullName>
    </submittedName>
</protein>
<sequence length="80" mass="8754">MQNMQEFIPFAKEMLSQKPSRGLLKVYLVGSVFAVCGNVVFRWRRAGGHVSNWSSGVKLKELICNSGSEGCQSITGCVSN</sequence>
<evidence type="ECO:0000313" key="1">
    <source>
        <dbReference type="Ensembl" id="ENSMMDP00005023855.1"/>
    </source>
</evidence>